<proteinExistence type="predicted"/>
<dbReference type="AlphaFoldDB" id="A0AAQ4E4Y2"/>
<gene>
    <name evidence="1" type="ORF">V5799_013765</name>
</gene>
<evidence type="ECO:0000313" key="1">
    <source>
        <dbReference type="EMBL" id="KAK8769765.1"/>
    </source>
</evidence>
<keyword evidence="2" id="KW-1185">Reference proteome</keyword>
<evidence type="ECO:0000313" key="2">
    <source>
        <dbReference type="Proteomes" id="UP001321473"/>
    </source>
</evidence>
<name>A0AAQ4E4Y2_AMBAM</name>
<protein>
    <submittedName>
        <fullName evidence="1">Uncharacterized protein</fullName>
    </submittedName>
</protein>
<accession>A0AAQ4E4Y2</accession>
<dbReference type="EMBL" id="JARKHS020022134">
    <property type="protein sequence ID" value="KAK8769765.1"/>
    <property type="molecule type" value="Genomic_DNA"/>
</dbReference>
<comment type="caution">
    <text evidence="1">The sequence shown here is derived from an EMBL/GenBank/DDBJ whole genome shotgun (WGS) entry which is preliminary data.</text>
</comment>
<dbReference type="Proteomes" id="UP001321473">
    <property type="component" value="Unassembled WGS sequence"/>
</dbReference>
<organism evidence="1 2">
    <name type="scientific">Amblyomma americanum</name>
    <name type="common">Lone star tick</name>
    <dbReference type="NCBI Taxonomy" id="6943"/>
    <lineage>
        <taxon>Eukaryota</taxon>
        <taxon>Metazoa</taxon>
        <taxon>Ecdysozoa</taxon>
        <taxon>Arthropoda</taxon>
        <taxon>Chelicerata</taxon>
        <taxon>Arachnida</taxon>
        <taxon>Acari</taxon>
        <taxon>Parasitiformes</taxon>
        <taxon>Ixodida</taxon>
        <taxon>Ixodoidea</taxon>
        <taxon>Ixodidae</taxon>
        <taxon>Amblyomminae</taxon>
        <taxon>Amblyomma</taxon>
    </lineage>
</organism>
<reference evidence="1 2" key="1">
    <citation type="journal article" date="2023" name="Arcadia Sci">
        <title>De novo assembly of a long-read Amblyomma americanum tick genome.</title>
        <authorList>
            <person name="Chou S."/>
            <person name="Poskanzer K.E."/>
            <person name="Rollins M."/>
            <person name="Thuy-Boun P.S."/>
        </authorList>
    </citation>
    <scope>NUCLEOTIDE SEQUENCE [LARGE SCALE GENOMIC DNA]</scope>
    <source>
        <strain evidence="1">F_SG_1</strain>
        <tissue evidence="1">Salivary glands</tissue>
    </source>
</reference>
<sequence length="81" mass="9222">MLNELPMYFRHKNVLTSMLWYGQSRPDMTLLLSSFVLQMETLASNGVTWKIGTEIILSKGLSSTLFGTQCLIELRRKPSPT</sequence>